<dbReference type="CDD" id="cd00130">
    <property type="entry name" value="PAS"/>
    <property type="match status" value="3"/>
</dbReference>
<dbReference type="PROSITE" id="PS50112">
    <property type="entry name" value="PAS"/>
    <property type="match status" value="2"/>
</dbReference>
<dbReference type="Gene3D" id="2.10.70.100">
    <property type="match status" value="1"/>
</dbReference>
<dbReference type="PROSITE" id="PS50113">
    <property type="entry name" value="PAC"/>
    <property type="match status" value="3"/>
</dbReference>
<protein>
    <recommendedName>
        <fullName evidence="2">histidine kinase</fullName>
        <ecNumber evidence="2">2.7.13.3</ecNumber>
    </recommendedName>
</protein>
<evidence type="ECO:0000259" key="6">
    <source>
        <dbReference type="PROSITE" id="PS50112"/>
    </source>
</evidence>
<dbReference type="InterPro" id="IPR052162">
    <property type="entry name" value="Sensor_kinase/Photoreceptor"/>
</dbReference>
<comment type="catalytic activity">
    <reaction evidence="1">
        <text>ATP + protein L-histidine = ADP + protein N-phospho-L-histidine.</text>
        <dbReference type="EC" id="2.7.13.3"/>
    </reaction>
</comment>
<gene>
    <name evidence="9" type="ORF">FHP88_16085</name>
</gene>
<dbReference type="AlphaFoldDB" id="A0A558DXQ3"/>
<dbReference type="EC" id="2.7.13.3" evidence="2"/>
<evidence type="ECO:0000256" key="3">
    <source>
        <dbReference type="ARBA" id="ARBA00022553"/>
    </source>
</evidence>
<accession>A0A558DXQ3</accession>
<comment type="caution">
    <text evidence="9">The sequence shown here is derived from an EMBL/GenBank/DDBJ whole genome shotgun (WGS) entry which is preliminary data.</text>
</comment>
<dbReference type="InterPro" id="IPR000014">
    <property type="entry name" value="PAS"/>
</dbReference>
<evidence type="ECO:0000256" key="5">
    <source>
        <dbReference type="ARBA" id="ARBA00022777"/>
    </source>
</evidence>
<dbReference type="Gene3D" id="1.10.260.40">
    <property type="entry name" value="lambda repressor-like DNA-binding domains"/>
    <property type="match status" value="1"/>
</dbReference>
<dbReference type="EMBL" id="VMNH01000023">
    <property type="protein sequence ID" value="TVO70969.1"/>
    <property type="molecule type" value="Genomic_DNA"/>
</dbReference>
<feature type="domain" description="PAC" evidence="7">
    <location>
        <begin position="193"/>
        <end position="245"/>
    </location>
</feature>
<keyword evidence="10" id="KW-1185">Reference proteome</keyword>
<dbReference type="Proteomes" id="UP000316649">
    <property type="component" value="Unassembled WGS sequence"/>
</dbReference>
<dbReference type="InterPro" id="IPR035965">
    <property type="entry name" value="PAS-like_dom_sf"/>
</dbReference>
<dbReference type="InterPro" id="IPR010982">
    <property type="entry name" value="Lambda_DNA-bd_dom_sf"/>
</dbReference>
<sequence>MANSTTVNVFHHVNPQFTLERRMHNFGKRLTSILDKSPITITDIAKALGVSRQAVYKWIKFGGITDDNTNKLAELLEVNPAWLRFGIDGPSVRNRENDSSDKWDIARGALIERLIKSEHSLRVTHDIAKVATWEYSLANDRVTFSDRMQRHFGLPLANEQPYSRKQFLELIHPDDREAFKKNLVDLILGAPENQSEIRLILPDESILWATAWTIRNEDANHQCLGLFGALQNITDRKQAECALRMSQQNLVEAQRIAHLGSWEWTIADDTARWSDEMYRIFGVEKEHYTPSYPSFLNMLEPTDRDDLIQCLGNPRNSNDNEKTRREFQIKTQDGCVKYIQIDGIIHCDKFGTPVRMVGSVLDITKRKISELELTQNKHWLQQIKDTLPIAISVSNSQGVILDCNPYGAALFGYTAPEEAIGRLAFEHYADTEDRTRLTETLKSGIVTDHHVLLKRLDGAFFWGAVSASMIIENNEERIFVAIKDITLEKRIKNALKESERRYRSLFELNPNAVFVETIAGEILDCNNRACDMYGYTKDEFMNLNVRDLIPKEIAAQFDEIITDLMENGGFQIQATQIRKDGSTFTAEINTSLFYIEETPNVTVTVTALDVP</sequence>
<proteinExistence type="predicted"/>
<keyword evidence="5" id="KW-0418">Kinase</keyword>
<dbReference type="OrthoDB" id="8573350at2"/>
<dbReference type="SMART" id="SM00091">
    <property type="entry name" value="PAS"/>
    <property type="match status" value="4"/>
</dbReference>
<evidence type="ECO:0000313" key="9">
    <source>
        <dbReference type="EMBL" id="TVO70969.1"/>
    </source>
</evidence>
<evidence type="ECO:0000259" key="7">
    <source>
        <dbReference type="PROSITE" id="PS50113"/>
    </source>
</evidence>
<keyword evidence="4" id="KW-0808">Transferase</keyword>
<feature type="domain" description="PAC" evidence="7">
    <location>
        <begin position="323"/>
        <end position="375"/>
    </location>
</feature>
<dbReference type="PROSITE" id="PS50943">
    <property type="entry name" value="HTH_CROC1"/>
    <property type="match status" value="1"/>
</dbReference>
<feature type="domain" description="HTH cro/C1-type" evidence="8">
    <location>
        <begin position="39"/>
        <end position="83"/>
    </location>
</feature>
<evidence type="ECO:0000259" key="8">
    <source>
        <dbReference type="PROSITE" id="PS50943"/>
    </source>
</evidence>
<dbReference type="CDD" id="cd00093">
    <property type="entry name" value="HTH_XRE"/>
    <property type="match status" value="1"/>
</dbReference>
<evidence type="ECO:0000256" key="2">
    <source>
        <dbReference type="ARBA" id="ARBA00012438"/>
    </source>
</evidence>
<feature type="domain" description="PAS" evidence="6">
    <location>
        <begin position="498"/>
        <end position="568"/>
    </location>
</feature>
<dbReference type="SUPFAM" id="SSF47413">
    <property type="entry name" value="lambda repressor-like DNA-binding domains"/>
    <property type="match status" value="1"/>
</dbReference>
<dbReference type="SMART" id="SM00086">
    <property type="entry name" value="PAC"/>
    <property type="match status" value="3"/>
</dbReference>
<evidence type="ECO:0000256" key="4">
    <source>
        <dbReference type="ARBA" id="ARBA00022679"/>
    </source>
</evidence>
<dbReference type="Pfam" id="PF13426">
    <property type="entry name" value="PAS_9"/>
    <property type="match status" value="2"/>
</dbReference>
<dbReference type="PANTHER" id="PTHR43304">
    <property type="entry name" value="PHYTOCHROME-LIKE PROTEIN CPH1"/>
    <property type="match status" value="1"/>
</dbReference>
<feature type="domain" description="PAC" evidence="7">
    <location>
        <begin position="447"/>
        <end position="497"/>
    </location>
</feature>
<dbReference type="GO" id="GO:0003677">
    <property type="term" value="F:DNA binding"/>
    <property type="evidence" value="ECO:0007669"/>
    <property type="project" value="InterPro"/>
</dbReference>
<dbReference type="Pfam" id="PF08447">
    <property type="entry name" value="PAS_3"/>
    <property type="match status" value="2"/>
</dbReference>
<dbReference type="InterPro" id="IPR001610">
    <property type="entry name" value="PAC"/>
</dbReference>
<organism evidence="9 10">
    <name type="scientific">Sedimenticola selenatireducens</name>
    <dbReference type="NCBI Taxonomy" id="191960"/>
    <lineage>
        <taxon>Bacteria</taxon>
        <taxon>Pseudomonadati</taxon>
        <taxon>Pseudomonadota</taxon>
        <taxon>Gammaproteobacteria</taxon>
        <taxon>Chromatiales</taxon>
        <taxon>Sedimenticolaceae</taxon>
        <taxon>Sedimenticola</taxon>
    </lineage>
</organism>
<evidence type="ECO:0000256" key="1">
    <source>
        <dbReference type="ARBA" id="ARBA00000085"/>
    </source>
</evidence>
<name>A0A558DXQ3_9GAMM</name>
<dbReference type="GO" id="GO:0004673">
    <property type="term" value="F:protein histidine kinase activity"/>
    <property type="evidence" value="ECO:0007669"/>
    <property type="project" value="UniProtKB-EC"/>
</dbReference>
<dbReference type="PANTHER" id="PTHR43304:SF1">
    <property type="entry name" value="PAC DOMAIN-CONTAINING PROTEIN"/>
    <property type="match status" value="1"/>
</dbReference>
<dbReference type="InterPro" id="IPR000700">
    <property type="entry name" value="PAS-assoc_C"/>
</dbReference>
<dbReference type="SMART" id="SM00530">
    <property type="entry name" value="HTH_XRE"/>
    <property type="match status" value="1"/>
</dbReference>
<evidence type="ECO:0000313" key="10">
    <source>
        <dbReference type="Proteomes" id="UP000316649"/>
    </source>
</evidence>
<reference evidence="9 10" key="1">
    <citation type="submission" date="2019-07" db="EMBL/GenBank/DDBJ databases">
        <title>The pathways for chlorine oxyanion respiration interact through the shared metabolite chlorate.</title>
        <authorList>
            <person name="Barnum T.P."/>
            <person name="Cheng Y."/>
            <person name="Hill K.A."/>
            <person name="Lucas L.N."/>
            <person name="Carlson H.K."/>
            <person name="Coates J.D."/>
        </authorList>
    </citation>
    <scope>NUCLEOTIDE SEQUENCE [LARGE SCALE GENOMIC DNA]</scope>
    <source>
        <strain evidence="9 10">BK-1</strain>
    </source>
</reference>
<feature type="domain" description="PAS" evidence="6">
    <location>
        <begin position="376"/>
        <end position="448"/>
    </location>
</feature>
<dbReference type="NCBIfam" id="TIGR00229">
    <property type="entry name" value="sensory_box"/>
    <property type="match status" value="2"/>
</dbReference>
<dbReference type="InterPro" id="IPR001387">
    <property type="entry name" value="Cro/C1-type_HTH"/>
</dbReference>
<dbReference type="SUPFAM" id="SSF55785">
    <property type="entry name" value="PYP-like sensor domain (PAS domain)"/>
    <property type="match status" value="4"/>
</dbReference>
<dbReference type="Gene3D" id="3.30.450.20">
    <property type="entry name" value="PAS domain"/>
    <property type="match status" value="4"/>
</dbReference>
<keyword evidence="3" id="KW-0597">Phosphoprotein</keyword>
<dbReference type="InterPro" id="IPR013655">
    <property type="entry name" value="PAS_fold_3"/>
</dbReference>